<dbReference type="Proteomes" id="UP000652761">
    <property type="component" value="Unassembled WGS sequence"/>
</dbReference>
<protein>
    <recommendedName>
        <fullName evidence="1">Retrotransposon gag domain-containing protein</fullName>
    </recommendedName>
</protein>
<evidence type="ECO:0000313" key="3">
    <source>
        <dbReference type="Proteomes" id="UP000652761"/>
    </source>
</evidence>
<reference evidence="2" key="1">
    <citation type="submission" date="2017-07" db="EMBL/GenBank/DDBJ databases">
        <title>Taro Niue Genome Assembly and Annotation.</title>
        <authorList>
            <person name="Atibalentja N."/>
            <person name="Keating K."/>
            <person name="Fields C.J."/>
        </authorList>
    </citation>
    <scope>NUCLEOTIDE SEQUENCE</scope>
    <source>
        <strain evidence="2">Niue_2</strain>
        <tissue evidence="2">Leaf</tissue>
    </source>
</reference>
<name>A0A843WZS6_COLES</name>
<dbReference type="InterPro" id="IPR005162">
    <property type="entry name" value="Retrotrans_gag_dom"/>
</dbReference>
<dbReference type="AlphaFoldDB" id="A0A843WZS6"/>
<sequence>MFFGDYDPDKAEIWTHELERTFDTMRCAEEDQGDLSVTQYHQRFVWLLRHVPHVARSEQACVERFIAGLRPV</sequence>
<comment type="caution">
    <text evidence="2">The sequence shown here is derived from an EMBL/GenBank/DDBJ whole genome shotgun (WGS) entry which is preliminary data.</text>
</comment>
<evidence type="ECO:0000259" key="1">
    <source>
        <dbReference type="Pfam" id="PF03732"/>
    </source>
</evidence>
<feature type="domain" description="Retrotransposon gag" evidence="1">
    <location>
        <begin position="32"/>
        <end position="71"/>
    </location>
</feature>
<gene>
    <name evidence="2" type="ORF">Taro_046895</name>
</gene>
<proteinExistence type="predicted"/>
<evidence type="ECO:0000313" key="2">
    <source>
        <dbReference type="EMBL" id="MQM13967.1"/>
    </source>
</evidence>
<dbReference type="Pfam" id="PF03732">
    <property type="entry name" value="Retrotrans_gag"/>
    <property type="match status" value="1"/>
</dbReference>
<dbReference type="EMBL" id="NMUH01005904">
    <property type="protein sequence ID" value="MQM13967.1"/>
    <property type="molecule type" value="Genomic_DNA"/>
</dbReference>
<organism evidence="2 3">
    <name type="scientific">Colocasia esculenta</name>
    <name type="common">Wild taro</name>
    <name type="synonym">Arum esculentum</name>
    <dbReference type="NCBI Taxonomy" id="4460"/>
    <lineage>
        <taxon>Eukaryota</taxon>
        <taxon>Viridiplantae</taxon>
        <taxon>Streptophyta</taxon>
        <taxon>Embryophyta</taxon>
        <taxon>Tracheophyta</taxon>
        <taxon>Spermatophyta</taxon>
        <taxon>Magnoliopsida</taxon>
        <taxon>Liliopsida</taxon>
        <taxon>Araceae</taxon>
        <taxon>Aroideae</taxon>
        <taxon>Colocasieae</taxon>
        <taxon>Colocasia</taxon>
    </lineage>
</organism>
<accession>A0A843WZS6</accession>
<keyword evidence="3" id="KW-1185">Reference proteome</keyword>